<dbReference type="Proteomes" id="UP000826212">
    <property type="component" value="Chromosome"/>
</dbReference>
<organism evidence="1 2">
    <name type="scientific">Halosquirtibacter laminarini</name>
    <dbReference type="NCBI Taxonomy" id="3374600"/>
    <lineage>
        <taxon>Bacteria</taxon>
        <taxon>Pseudomonadati</taxon>
        <taxon>Bacteroidota</taxon>
        <taxon>Bacteroidia</taxon>
        <taxon>Marinilabiliales</taxon>
        <taxon>Prolixibacteraceae</taxon>
        <taxon>Halosquirtibacter</taxon>
    </lineage>
</organism>
<protein>
    <submittedName>
        <fullName evidence="1">MATE family efflux transporter</fullName>
    </submittedName>
</protein>
<reference evidence="1" key="1">
    <citation type="submission" date="2021-08" db="EMBL/GenBank/DDBJ databases">
        <title>Novel anaerobic bacterium isolated from sea squirt in East Sea, Republic of Korea.</title>
        <authorList>
            <person name="Nguyen T.H."/>
            <person name="Li Z."/>
            <person name="Lee Y.-J."/>
            <person name="Ko J."/>
            <person name="Kim S.-G."/>
        </authorList>
    </citation>
    <scope>NUCLEOTIDE SEQUENCE</scope>
    <source>
        <strain evidence="1">KCTC 25031</strain>
    </source>
</reference>
<dbReference type="EMBL" id="CP081303">
    <property type="protein sequence ID" value="QZE15836.1"/>
    <property type="molecule type" value="Genomic_DNA"/>
</dbReference>
<sequence length="447" mass="48605">MIYKKGKDREALKSLLTLALPMVGSQLLQLTYNFIDMIWVGKLGADSVAAVGSAGFFLNLGWAMASMVTVGVNVKLSQAIGAKKERYAKIVAKSGFLGIAILAVIFSVTMGSSSTFWISTFAMKSEWVNIAASQYLSIGAWGSVITLINLLFISILNSYKQTKKSFKINSIGFILNIVLDPLLIFKFNMGVQGAIIATLISKAITLIFLFREVHKNAYMKVNISQEGGKCLKSIVSLGFPTALQRVIFGLIYIVMGRFIASFGTDAIAIQKIGIQIESITFTLVAGISQASTVIVGQLCGAKKYHEIKQTYRQALLLAACMGVFLTIIFLSIPEMLIRIFVDSPSVVQGGALYLRIIGISQVFMTAEMIGMGTLNGLGRTVIPPVNSILLTSLRIPLAYVMAFSFSYGLMGIWWSISITSVLKGLVLTGMVFYVFNKKITDDETVAN</sequence>
<keyword evidence="2" id="KW-1185">Reference proteome</keyword>
<gene>
    <name evidence="1" type="ORF">K4L44_08395</name>
</gene>
<accession>A0AC61NJD1</accession>
<evidence type="ECO:0000313" key="2">
    <source>
        <dbReference type="Proteomes" id="UP000826212"/>
    </source>
</evidence>
<proteinExistence type="predicted"/>
<evidence type="ECO:0000313" key="1">
    <source>
        <dbReference type="EMBL" id="QZE15836.1"/>
    </source>
</evidence>
<name>A0AC61NJD1_9BACT</name>